<dbReference type="EMBL" id="PFEM01000019">
    <property type="protein sequence ID" value="PJE70133.1"/>
    <property type="molecule type" value="Genomic_DNA"/>
</dbReference>
<comment type="caution">
    <text evidence="3">The sequence shown here is derived from an EMBL/GenBank/DDBJ whole genome shotgun (WGS) entry which is preliminary data.</text>
</comment>
<proteinExistence type="inferred from homology"/>
<dbReference type="AlphaFoldDB" id="A0A2M8L7B1"/>
<gene>
    <name evidence="3" type="ORF">COU97_01290</name>
</gene>
<accession>A0A2M8L7B1</accession>
<sequence>MSEQGKFIVLYGANNLGKSTQVRFLVQRLEQEGVPAKLLKYPIYDLEPTGPQINAVLRKGVAMTDEGLQDLFARNRRDFEPILKEVLGRGIWVVAEDYTGTGVSWGVTHNIPLATMEEINKGLLKEDLAILLDGERFSAGIEREHRHEAGSDWEKARQVHLELASRYGWEVVNANQTMERVSGAIWEIVRKQVL</sequence>
<dbReference type="Gene3D" id="3.40.50.300">
    <property type="entry name" value="P-loop containing nucleotide triphosphate hydrolases"/>
    <property type="match status" value="1"/>
</dbReference>
<comment type="similarity">
    <text evidence="1">Belongs to the thymidylate kinase family.</text>
</comment>
<dbReference type="PANTHER" id="PTHR10344:SF1">
    <property type="entry name" value="THYMIDYLATE KINASE"/>
    <property type="match status" value="1"/>
</dbReference>
<dbReference type="PANTHER" id="PTHR10344">
    <property type="entry name" value="THYMIDYLATE KINASE"/>
    <property type="match status" value="1"/>
</dbReference>
<dbReference type="GO" id="GO:0006227">
    <property type="term" value="P:dUDP biosynthetic process"/>
    <property type="evidence" value="ECO:0007669"/>
    <property type="project" value="TreeGrafter"/>
</dbReference>
<dbReference type="GO" id="GO:0005737">
    <property type="term" value="C:cytoplasm"/>
    <property type="evidence" value="ECO:0007669"/>
    <property type="project" value="TreeGrafter"/>
</dbReference>
<dbReference type="Pfam" id="PF02223">
    <property type="entry name" value="Thymidylate_kin"/>
    <property type="match status" value="1"/>
</dbReference>
<protein>
    <recommendedName>
        <fullName evidence="2">Thymidylate kinase-like domain-containing protein</fullName>
    </recommendedName>
</protein>
<dbReference type="InterPro" id="IPR039430">
    <property type="entry name" value="Thymidylate_kin-like_dom"/>
</dbReference>
<reference evidence="4" key="1">
    <citation type="submission" date="2017-09" db="EMBL/GenBank/DDBJ databases">
        <title>Depth-based differentiation of microbial function through sediment-hosted aquifers and enrichment of novel symbionts in the deep terrestrial subsurface.</title>
        <authorList>
            <person name="Probst A.J."/>
            <person name="Ladd B."/>
            <person name="Jarett J.K."/>
            <person name="Geller-Mcgrath D.E."/>
            <person name="Sieber C.M.K."/>
            <person name="Emerson J.B."/>
            <person name="Anantharaman K."/>
            <person name="Thomas B.C."/>
            <person name="Malmstrom R."/>
            <person name="Stieglmeier M."/>
            <person name="Klingl A."/>
            <person name="Woyke T."/>
            <person name="Ryan C.M."/>
            <person name="Banfield J.F."/>
        </authorList>
    </citation>
    <scope>NUCLEOTIDE SEQUENCE [LARGE SCALE GENOMIC DNA]</scope>
</reference>
<evidence type="ECO:0000256" key="1">
    <source>
        <dbReference type="ARBA" id="ARBA00009776"/>
    </source>
</evidence>
<dbReference type="InterPro" id="IPR027417">
    <property type="entry name" value="P-loop_NTPase"/>
</dbReference>
<dbReference type="GO" id="GO:0006233">
    <property type="term" value="P:dTDP biosynthetic process"/>
    <property type="evidence" value="ECO:0007669"/>
    <property type="project" value="TreeGrafter"/>
</dbReference>
<name>A0A2M8L7B1_9BACT</name>
<organism evidence="3 4">
    <name type="scientific">Candidatus Shapirobacteria bacterium CG10_big_fil_rev_8_21_14_0_10_48_15</name>
    <dbReference type="NCBI Taxonomy" id="1974484"/>
    <lineage>
        <taxon>Bacteria</taxon>
        <taxon>Candidatus Shapironibacteriota</taxon>
    </lineage>
</organism>
<dbReference type="GO" id="GO:0006235">
    <property type="term" value="P:dTTP biosynthetic process"/>
    <property type="evidence" value="ECO:0007669"/>
    <property type="project" value="TreeGrafter"/>
</dbReference>
<dbReference type="GO" id="GO:0004798">
    <property type="term" value="F:dTMP kinase activity"/>
    <property type="evidence" value="ECO:0007669"/>
    <property type="project" value="TreeGrafter"/>
</dbReference>
<feature type="domain" description="Thymidylate kinase-like" evidence="2">
    <location>
        <begin position="12"/>
        <end position="184"/>
    </location>
</feature>
<dbReference type="SUPFAM" id="SSF52540">
    <property type="entry name" value="P-loop containing nucleoside triphosphate hydrolases"/>
    <property type="match status" value="1"/>
</dbReference>
<evidence type="ECO:0000313" key="4">
    <source>
        <dbReference type="Proteomes" id="UP000231579"/>
    </source>
</evidence>
<evidence type="ECO:0000313" key="3">
    <source>
        <dbReference type="EMBL" id="PJE70133.1"/>
    </source>
</evidence>
<evidence type="ECO:0000259" key="2">
    <source>
        <dbReference type="Pfam" id="PF02223"/>
    </source>
</evidence>
<dbReference type="Proteomes" id="UP000231579">
    <property type="component" value="Unassembled WGS sequence"/>
</dbReference>